<dbReference type="RefSeq" id="WP_027895555.1">
    <property type="nucleotide sequence ID" value="NZ_CAMDYL010000034.1"/>
</dbReference>
<evidence type="ECO:0000256" key="3">
    <source>
        <dbReference type="ARBA" id="ARBA00022840"/>
    </source>
</evidence>
<evidence type="ECO:0000313" key="7">
    <source>
        <dbReference type="EMBL" id="NMK38975.1"/>
    </source>
</evidence>
<dbReference type="GO" id="GO:0005524">
    <property type="term" value="F:ATP binding"/>
    <property type="evidence" value="ECO:0007669"/>
    <property type="project" value="UniProtKB-KW"/>
</dbReference>
<reference evidence="6 8" key="1">
    <citation type="journal article" date="2018" name="Genome Announc.">
        <title>Complete genomes of two Megasphaera elsdenii strains, NCIMB 702410 and ATCC 25940.</title>
        <authorList>
            <person name="Hatmaker E.A."/>
            <person name="O'Dell K."/>
            <person name="Riley L.A."/>
            <person name="Klingeman D.M."/>
            <person name="Guss A.M."/>
        </authorList>
    </citation>
    <scope>NUCLEOTIDE SEQUENCE [LARGE SCALE GENOMIC DNA]</scope>
    <source>
        <strain evidence="6 8">NCIMB702410</strain>
    </source>
</reference>
<evidence type="ECO:0000313" key="6">
    <source>
        <dbReference type="EMBL" id="AVO26415.1"/>
    </source>
</evidence>
<comment type="cofactor">
    <cofactor evidence="5">
        <name>Mg(2+)</name>
        <dbReference type="ChEBI" id="CHEBI:18420"/>
    </cofactor>
</comment>
<keyword evidence="6" id="KW-0436">Ligase</keyword>
<dbReference type="GO" id="GO:0035999">
    <property type="term" value="P:tetrahydrofolate interconversion"/>
    <property type="evidence" value="ECO:0007669"/>
    <property type="project" value="TreeGrafter"/>
</dbReference>
<dbReference type="EC" id="6.3.3.2" evidence="5"/>
<evidence type="ECO:0000256" key="1">
    <source>
        <dbReference type="ARBA" id="ARBA00010638"/>
    </source>
</evidence>
<dbReference type="PIRSF" id="PIRSF006806">
    <property type="entry name" value="FTHF_cligase"/>
    <property type="match status" value="1"/>
</dbReference>
<gene>
    <name evidence="6" type="ORF">C6Y28_01595</name>
    <name evidence="7" type="ORF">HG933_06225</name>
</gene>
<dbReference type="AlphaFoldDB" id="A0A2S0M4P3"/>
<dbReference type="SUPFAM" id="SSF100950">
    <property type="entry name" value="NagB/RpiA/CoA transferase-like"/>
    <property type="match status" value="1"/>
</dbReference>
<accession>A0A2S0M4P3</accession>
<dbReference type="Gene3D" id="3.40.50.10420">
    <property type="entry name" value="NagB/RpiA/CoA transferase-like"/>
    <property type="match status" value="1"/>
</dbReference>
<evidence type="ECO:0000256" key="4">
    <source>
        <dbReference type="PIRSR" id="PIRSR006806-1"/>
    </source>
</evidence>
<keyword evidence="5" id="KW-0479">Metal-binding</keyword>
<dbReference type="InterPro" id="IPR024185">
    <property type="entry name" value="FTHF_cligase-like_sf"/>
</dbReference>
<comment type="catalytic activity">
    <reaction evidence="5">
        <text>(6S)-5-formyl-5,6,7,8-tetrahydrofolate + ATP = (6R)-5,10-methenyltetrahydrofolate + ADP + phosphate</text>
        <dbReference type="Rhea" id="RHEA:10488"/>
        <dbReference type="ChEBI" id="CHEBI:30616"/>
        <dbReference type="ChEBI" id="CHEBI:43474"/>
        <dbReference type="ChEBI" id="CHEBI:57455"/>
        <dbReference type="ChEBI" id="CHEBI:57457"/>
        <dbReference type="ChEBI" id="CHEBI:456216"/>
        <dbReference type="EC" id="6.3.3.2"/>
    </reaction>
</comment>
<dbReference type="Proteomes" id="UP000536773">
    <property type="component" value="Unassembled WGS sequence"/>
</dbReference>
<dbReference type="EMBL" id="JABBJH010000007">
    <property type="protein sequence ID" value="NMK38975.1"/>
    <property type="molecule type" value="Genomic_DNA"/>
</dbReference>
<dbReference type="PANTHER" id="PTHR23407:SF1">
    <property type="entry name" value="5-FORMYLTETRAHYDROFOLATE CYCLO-LIGASE"/>
    <property type="match status" value="1"/>
</dbReference>
<keyword evidence="2 4" id="KW-0547">Nucleotide-binding</keyword>
<dbReference type="NCBIfam" id="TIGR02727">
    <property type="entry name" value="MTHFS_bact"/>
    <property type="match status" value="1"/>
</dbReference>
<dbReference type="Proteomes" id="UP000238358">
    <property type="component" value="Chromosome"/>
</dbReference>
<protein>
    <recommendedName>
        <fullName evidence="5">5-formyltetrahydrofolate cyclo-ligase</fullName>
        <ecNumber evidence="5">6.3.3.2</ecNumber>
    </recommendedName>
</protein>
<evidence type="ECO:0000256" key="2">
    <source>
        <dbReference type="ARBA" id="ARBA00022741"/>
    </source>
</evidence>
<dbReference type="PANTHER" id="PTHR23407">
    <property type="entry name" value="ATPASE INHIBITOR/5-FORMYLTETRAHYDROFOLATE CYCLO-LIGASE"/>
    <property type="match status" value="1"/>
</dbReference>
<dbReference type="OrthoDB" id="9801938at2"/>
<dbReference type="GO" id="GO:0009396">
    <property type="term" value="P:folic acid-containing compound biosynthetic process"/>
    <property type="evidence" value="ECO:0007669"/>
    <property type="project" value="TreeGrafter"/>
</dbReference>
<dbReference type="InterPro" id="IPR002698">
    <property type="entry name" value="FTHF_cligase"/>
</dbReference>
<comment type="similarity">
    <text evidence="1 5">Belongs to the 5-formyltetrahydrofolate cyclo-ligase family.</text>
</comment>
<keyword evidence="5" id="KW-0460">Magnesium</keyword>
<feature type="binding site" evidence="4">
    <location>
        <begin position="132"/>
        <end position="140"/>
    </location>
    <ligand>
        <name>ATP</name>
        <dbReference type="ChEBI" id="CHEBI:30616"/>
    </ligand>
</feature>
<feature type="binding site" evidence="4">
    <location>
        <position position="50"/>
    </location>
    <ligand>
        <name>substrate</name>
    </ligand>
</feature>
<evidence type="ECO:0000313" key="8">
    <source>
        <dbReference type="Proteomes" id="UP000238358"/>
    </source>
</evidence>
<evidence type="ECO:0000313" key="9">
    <source>
        <dbReference type="Proteomes" id="UP000536773"/>
    </source>
</evidence>
<organism evidence="6 8">
    <name type="scientific">Megasphaera elsdenii</name>
    <dbReference type="NCBI Taxonomy" id="907"/>
    <lineage>
        <taxon>Bacteria</taxon>
        <taxon>Bacillati</taxon>
        <taxon>Bacillota</taxon>
        <taxon>Negativicutes</taxon>
        <taxon>Veillonellales</taxon>
        <taxon>Veillonellaceae</taxon>
        <taxon>Megasphaera</taxon>
    </lineage>
</organism>
<dbReference type="GO" id="GO:0030272">
    <property type="term" value="F:5-formyltetrahydrofolate cyclo-ligase activity"/>
    <property type="evidence" value="ECO:0007669"/>
    <property type="project" value="UniProtKB-EC"/>
</dbReference>
<feature type="binding site" evidence="4">
    <location>
        <begin position="4"/>
        <end position="8"/>
    </location>
    <ligand>
        <name>ATP</name>
        <dbReference type="ChEBI" id="CHEBI:30616"/>
    </ligand>
</feature>
<evidence type="ECO:0000256" key="5">
    <source>
        <dbReference type="RuleBase" id="RU361279"/>
    </source>
</evidence>
<dbReference type="GO" id="GO:0046872">
    <property type="term" value="F:metal ion binding"/>
    <property type="evidence" value="ECO:0007669"/>
    <property type="project" value="UniProtKB-KW"/>
</dbReference>
<name>A0A2S0M4P3_MEGEL</name>
<proteinExistence type="inferred from homology"/>
<sequence length="188" mass="20578">MLSKKELRKAMNDRLHQLTEGEKAAASAAVCARLAALPQYQQARSIMAFLHMPDEVSLDGLIQQALADGKEVYVPVCVDKQRIEGRRLYTLEQAVCGAYGIRTAPPDNPRIEADELDVIFVPGLAFDAKGHRLGHGAAYYDRFLAGKGRAAAIAAAWDVQLVPDVPVEAHDIVMTDIVTDKQHLVIHP</sequence>
<dbReference type="InterPro" id="IPR037171">
    <property type="entry name" value="NagB/RpiA_transferase-like"/>
</dbReference>
<keyword evidence="3 4" id="KW-0067">ATP-binding</keyword>
<feature type="binding site" evidence="4">
    <location>
        <position position="55"/>
    </location>
    <ligand>
        <name>substrate</name>
    </ligand>
</feature>
<reference evidence="7 9" key="2">
    <citation type="submission" date="2020-04" db="EMBL/GenBank/DDBJ databases">
        <authorList>
            <person name="Hitch T.C.A."/>
            <person name="Wylensek D."/>
            <person name="Clavel T."/>
        </authorList>
    </citation>
    <scope>NUCLEOTIDE SEQUENCE [LARGE SCALE GENOMIC DNA]</scope>
    <source>
        <strain evidence="7 9">WCA-386-APC-2A</strain>
    </source>
</reference>
<dbReference type="EMBL" id="CP027569">
    <property type="protein sequence ID" value="AVO26415.1"/>
    <property type="molecule type" value="Genomic_DNA"/>
</dbReference>
<dbReference type="Pfam" id="PF01812">
    <property type="entry name" value="5-FTHF_cyc-lig"/>
    <property type="match status" value="1"/>
</dbReference>